<evidence type="ECO:0000313" key="2">
    <source>
        <dbReference type="EMBL" id="KGP62500.1"/>
    </source>
</evidence>
<dbReference type="InterPro" id="IPR036188">
    <property type="entry name" value="FAD/NAD-bd_sf"/>
</dbReference>
<evidence type="ECO:0008006" key="4">
    <source>
        <dbReference type="Google" id="ProtNLM"/>
    </source>
</evidence>
<sequence length="419" mass="48575">MTRRIVILGGGFSGLCAAQRLSHKSNEISIIDNYWLRNDKRRGIPQGNHLHVLLLEGQKLIETLFPGILKELIAHGAQTVDWSKETSWHGPYGPYPQYSSSVKTLLFSRHLLDKLIYQRIRNCSSVRFIKGKVTDLVLKNKTLLSVQYRDENNKIFHLDGDLFVEARGRGSNLTKLLANYSLQPKAKNIKNTIQYLSVRLPGQRVNLRNCKQFYFQTDAKKNPLGFVLSPIENDHFILTCISTLKNKFKRIKNLPELISLYQNTGLDKLIDSKAEITNFNFFYDLTNQKKEYSSLSLYNLLVIGDALCYLNPVYGQGMTLALKQVFAMSNETNQSYLKQQKKIEKQTRMPWLLATSEDLRWQKNKPLSARFVNVVLSILLKSATRNKQIHHCFLKILHMTLSPYNLLNPRYYLFRKKIW</sequence>
<dbReference type="Gene3D" id="3.50.50.60">
    <property type="entry name" value="FAD/NAD(P)-binding domain"/>
    <property type="match status" value="1"/>
</dbReference>
<dbReference type="AlphaFoldDB" id="A0A0A2SN07"/>
<dbReference type="PANTHER" id="PTHR43747">
    <property type="entry name" value="FAD-BINDING PROTEIN"/>
    <property type="match status" value="1"/>
</dbReference>
<evidence type="ECO:0000256" key="1">
    <source>
        <dbReference type="ARBA" id="ARBA00023002"/>
    </source>
</evidence>
<gene>
    <name evidence="2" type="ORF">EP47_06240</name>
</gene>
<proteinExistence type="predicted"/>
<protein>
    <recommendedName>
        <fullName evidence="4">FAD-binding domain-containing protein</fullName>
    </recommendedName>
</protein>
<dbReference type="OrthoDB" id="9790035at2"/>
<dbReference type="RefSeq" id="WP_035890930.1">
    <property type="nucleotide sequence ID" value="NZ_JNCF01000061.1"/>
</dbReference>
<organism evidence="2 3">
    <name type="scientific">Legionella norrlandica</name>
    <dbReference type="NCBI Taxonomy" id="1498499"/>
    <lineage>
        <taxon>Bacteria</taxon>
        <taxon>Pseudomonadati</taxon>
        <taxon>Pseudomonadota</taxon>
        <taxon>Gammaproteobacteria</taxon>
        <taxon>Legionellales</taxon>
        <taxon>Legionellaceae</taxon>
        <taxon>Legionella</taxon>
    </lineage>
</organism>
<keyword evidence="3" id="KW-1185">Reference proteome</keyword>
<reference evidence="2 3" key="1">
    <citation type="submission" date="2014-05" db="EMBL/GenBank/DDBJ databases">
        <authorList>
            <person name="Rizzardi K."/>
            <person name="Winiecka-Krusnell J."/>
            <person name="Ramliden M."/>
            <person name="Alm E."/>
            <person name="Andersson S."/>
            <person name="Byfors S."/>
        </authorList>
    </citation>
    <scope>NUCLEOTIDE SEQUENCE [LARGE SCALE GENOMIC DNA]</scope>
    <source>
        <strain evidence="2 3">LEGN</strain>
    </source>
</reference>
<dbReference type="InterPro" id="IPR050816">
    <property type="entry name" value="Flavin-dep_Halogenase_NPB"/>
</dbReference>
<evidence type="ECO:0000313" key="3">
    <source>
        <dbReference type="Proteomes" id="UP000054422"/>
    </source>
</evidence>
<comment type="caution">
    <text evidence="2">The sequence shown here is derived from an EMBL/GenBank/DDBJ whole genome shotgun (WGS) entry which is preliminary data.</text>
</comment>
<dbReference type="GO" id="GO:0016491">
    <property type="term" value="F:oxidoreductase activity"/>
    <property type="evidence" value="ECO:0007669"/>
    <property type="project" value="UniProtKB-KW"/>
</dbReference>
<dbReference type="SUPFAM" id="SSF51905">
    <property type="entry name" value="FAD/NAD(P)-binding domain"/>
    <property type="match status" value="1"/>
</dbReference>
<dbReference type="Proteomes" id="UP000054422">
    <property type="component" value="Unassembled WGS sequence"/>
</dbReference>
<keyword evidence="1" id="KW-0560">Oxidoreductase</keyword>
<dbReference type="STRING" id="1498499.EP47_06240"/>
<name>A0A0A2SN07_9GAMM</name>
<dbReference type="PANTHER" id="PTHR43747:SF5">
    <property type="entry name" value="FAD-BINDING DOMAIN-CONTAINING PROTEIN"/>
    <property type="match status" value="1"/>
</dbReference>
<dbReference type="EMBL" id="JNCF01000061">
    <property type="protein sequence ID" value="KGP62500.1"/>
    <property type="molecule type" value="Genomic_DNA"/>
</dbReference>
<accession>A0A0A2SN07</accession>